<reference evidence="1 2" key="1">
    <citation type="journal article" date="2015" name="Sci. Rep.">
        <title>The power of single molecule real-time sequencing technology in the de novo assembly of a eukaryotic genome.</title>
        <authorList>
            <person name="Sakai H."/>
            <person name="Naito K."/>
            <person name="Ogiso-Tanaka E."/>
            <person name="Takahashi Y."/>
            <person name="Iseki K."/>
            <person name="Muto C."/>
            <person name="Satou K."/>
            <person name="Teruya K."/>
            <person name="Shiroma A."/>
            <person name="Shimoji M."/>
            <person name="Hirano T."/>
            <person name="Itoh T."/>
            <person name="Kaga A."/>
            <person name="Tomooka N."/>
        </authorList>
    </citation>
    <scope>NUCLEOTIDE SEQUENCE [LARGE SCALE GENOMIC DNA]</scope>
    <source>
        <strain evidence="2">cv. Shumari</strain>
    </source>
</reference>
<organism evidence="1 2">
    <name type="scientific">Vigna angularis var. angularis</name>
    <dbReference type="NCBI Taxonomy" id="157739"/>
    <lineage>
        <taxon>Eukaryota</taxon>
        <taxon>Viridiplantae</taxon>
        <taxon>Streptophyta</taxon>
        <taxon>Embryophyta</taxon>
        <taxon>Tracheophyta</taxon>
        <taxon>Spermatophyta</taxon>
        <taxon>Magnoliopsida</taxon>
        <taxon>eudicotyledons</taxon>
        <taxon>Gunneridae</taxon>
        <taxon>Pentapetalae</taxon>
        <taxon>rosids</taxon>
        <taxon>fabids</taxon>
        <taxon>Fabales</taxon>
        <taxon>Fabaceae</taxon>
        <taxon>Papilionoideae</taxon>
        <taxon>50 kb inversion clade</taxon>
        <taxon>NPAAA clade</taxon>
        <taxon>indigoferoid/millettioid clade</taxon>
        <taxon>Phaseoleae</taxon>
        <taxon>Vigna</taxon>
    </lineage>
</organism>
<dbReference type="Proteomes" id="UP000291084">
    <property type="component" value="Chromosome 7"/>
</dbReference>
<evidence type="ECO:0000313" key="2">
    <source>
        <dbReference type="Proteomes" id="UP000291084"/>
    </source>
</evidence>
<protein>
    <submittedName>
        <fullName evidence="1">Uncharacterized protein</fullName>
    </submittedName>
</protein>
<dbReference type="EMBL" id="AP015040">
    <property type="protein sequence ID" value="BAT92380.1"/>
    <property type="molecule type" value="Genomic_DNA"/>
</dbReference>
<name>A0A0S3SHR2_PHAAN</name>
<evidence type="ECO:0000313" key="1">
    <source>
        <dbReference type="EMBL" id="BAT92380.1"/>
    </source>
</evidence>
<proteinExistence type="predicted"/>
<accession>A0A0S3SHR2</accession>
<dbReference type="AlphaFoldDB" id="A0A0S3SHR2"/>
<sequence>MTWQSSTKLRSFQLATFHTVCNIGKSTKGKKGAHLLLAGTFRKREQIQNLEKHNITRPAANTRSIGLVQEKFGSPAATC</sequence>
<gene>
    <name evidence="1" type="primary">Vigan.07G108200</name>
    <name evidence="1" type="ORF">VIGAN_07108200</name>
</gene>
<keyword evidence="2" id="KW-1185">Reference proteome</keyword>